<dbReference type="KEGG" id="abra:BN85304180"/>
<dbReference type="RefSeq" id="WP_030004298.1">
    <property type="nucleotide sequence ID" value="NC_022549.1"/>
</dbReference>
<keyword evidence="2" id="KW-1185">Reference proteome</keyword>
<accession>U4KSS3</accession>
<name>U4KSS3_9MOLU</name>
<sequence>MKAKIIKYGVALLIILGLSLFVLTQVLGQKTVYKPRPAYDKTGFIENENYSEDEITLENTRFKLTLQTEDTNFELLDKVTNQIWYSTPKHDTLIIPADARELFVLYYERKIEASKMVSINDESIKYKNYQFRVKDNQLEVLYEVGGKHNLMMSDLPRQIGKETFERLILEPLEEKGQTDSTIRRQLGFLKAQFNYVENDKRYYLKELTSQDSIDIVYNLIFNESLYTYDQYIEDSITYGFETSKQLPYFEFSVTYQLTSKGLEVRLNNDSIVESEDFPIAYIDLLPFFGSGNLNDEGFTVLPDGSGVYIDHNNQKYNTVGYEKRIYGSDMSVGTAHQIKPSSGERLSFAMYGYAKNDYGFINVIKEGDHMTTLKAGFLTESSSGVYVHKIPYANYRYFIRERDAFIFQSSTSSQRVTSWSIDYNKDDFVFEYQFIEESNLTYYDMVNAYQTHLVDLYQLEEITKQKQLHVTLLGGYLEKKYFLGFPYTSVEALTSTKGVRQIKDDLIDLGIDQFDMTYQGFSNNGVKPSAYLETDYNKNITSRKALEKLVKDLNKEEIDLFLEFSTTFAYTDQHINVKKDVTENIFHKPVYRYPYDEATLLADKSKTISYVLNTSAQNRVFSNVIKTSNRLGATHISLTDFGQSFASNLNKKETMFRNEIAANQMSMMNRLEDKSVQLRNPNQYLIGQASQILDLSLKGTMHPIVDFDIPFIPLVLNGYMDFAGNSVNMDDSKSIHWHLLKAIETGASLQFSFTAEETTKLVKTEYNYLISTYYKYWLEDLNTMMTTLDDLNILNQKVINHQVLNPQGSIVEVTYRDGKTIRINYETESYVVMP</sequence>
<organism evidence="1 2">
    <name type="scientific">Acholeplasma brassicae</name>
    <dbReference type="NCBI Taxonomy" id="61635"/>
    <lineage>
        <taxon>Bacteria</taxon>
        <taxon>Bacillati</taxon>
        <taxon>Mycoplasmatota</taxon>
        <taxon>Mollicutes</taxon>
        <taxon>Acholeplasmatales</taxon>
        <taxon>Acholeplasmataceae</taxon>
        <taxon>Acholeplasma</taxon>
    </lineage>
</organism>
<reference evidence="1 2" key="1">
    <citation type="journal article" date="2013" name="J. Mol. Microbiol. Biotechnol.">
        <title>Analysis of the Complete Genomes of Acholeplasma brassicae , A. palmae and A. laidlawii and Their Comparison to the Obligate Parasites from ' Candidatus Phytoplasma'.</title>
        <authorList>
            <person name="Kube M."/>
            <person name="Siewert C."/>
            <person name="Migdoll A.M."/>
            <person name="Duduk B."/>
            <person name="Holz S."/>
            <person name="Rabus R."/>
            <person name="Seemuller E."/>
            <person name="Mitrovic J."/>
            <person name="Muller I."/>
            <person name="Buttner C."/>
            <person name="Reinhardt R."/>
        </authorList>
    </citation>
    <scope>NUCLEOTIDE SEQUENCE [LARGE SCALE GENOMIC DNA]</scope>
    <source>
        <strain evidence="2">0502</strain>
    </source>
</reference>
<dbReference type="STRING" id="61635.BN85304180"/>
<gene>
    <name evidence="1" type="ORF">BN85304180</name>
</gene>
<dbReference type="InterPro" id="IPR043751">
    <property type="entry name" value="DUF5696"/>
</dbReference>
<proteinExistence type="predicted"/>
<dbReference type="AlphaFoldDB" id="U4KSS3"/>
<dbReference type="Proteomes" id="UP000032737">
    <property type="component" value="Chromosome"/>
</dbReference>
<evidence type="ECO:0000313" key="1">
    <source>
        <dbReference type="EMBL" id="CCV65439.1"/>
    </source>
</evidence>
<evidence type="ECO:0000313" key="2">
    <source>
        <dbReference type="Proteomes" id="UP000032737"/>
    </source>
</evidence>
<protein>
    <submittedName>
        <fullName evidence="1">Uncharacterized protein</fullName>
    </submittedName>
</protein>
<dbReference type="HOGENOM" id="CLU_014011_0_0_14"/>
<dbReference type="OrthoDB" id="383593at2"/>
<dbReference type="Pfam" id="PF18952">
    <property type="entry name" value="DUF5696"/>
    <property type="match status" value="1"/>
</dbReference>
<dbReference type="EMBL" id="FO681348">
    <property type="protein sequence ID" value="CCV65439.1"/>
    <property type="molecule type" value="Genomic_DNA"/>
</dbReference>